<name>A0A919CGR5_9ACTN</name>
<organism evidence="1 2">
    <name type="scientific">Nocardiopsis kunsanensis</name>
    <dbReference type="NCBI Taxonomy" id="141693"/>
    <lineage>
        <taxon>Bacteria</taxon>
        <taxon>Bacillati</taxon>
        <taxon>Actinomycetota</taxon>
        <taxon>Actinomycetes</taxon>
        <taxon>Streptosporangiales</taxon>
        <taxon>Nocardiopsidaceae</taxon>
        <taxon>Nocardiopsis</taxon>
    </lineage>
</organism>
<accession>A0A919CGR5</accession>
<gene>
    <name evidence="1" type="ORF">GCM10007147_13060</name>
</gene>
<evidence type="ECO:0000313" key="1">
    <source>
        <dbReference type="EMBL" id="GHD20552.1"/>
    </source>
</evidence>
<keyword evidence="2" id="KW-1185">Reference proteome</keyword>
<dbReference type="AlphaFoldDB" id="A0A919CGR5"/>
<dbReference type="Proteomes" id="UP000654947">
    <property type="component" value="Unassembled WGS sequence"/>
</dbReference>
<sequence>MRRAEPGHEEDRERFRDAAEQEWRRSRSRFVANKWRTPTLYLRRAGAGLAAADTVDWLVRNPGEREGLKGFGYRINSDVFGGEMATEAQKRKRKDPAFAEYGSHTAGHFWCELLSELALTLHRIGNVTDQVPEEVKAVLRESENAPDWGPVRSALADTALDGLWKIAQEAFASNPKTLSRGLRLLALLICPDPGAHERVTEASVGPLAREVFSEETEGRLEFAQLLGD</sequence>
<evidence type="ECO:0000313" key="2">
    <source>
        <dbReference type="Proteomes" id="UP000654947"/>
    </source>
</evidence>
<comment type="caution">
    <text evidence="1">The sequence shown here is derived from an EMBL/GenBank/DDBJ whole genome shotgun (WGS) entry which is preliminary data.</text>
</comment>
<reference evidence="1 2" key="1">
    <citation type="journal article" date="2014" name="Int. J. Syst. Evol. Microbiol.">
        <title>Complete genome sequence of Corynebacterium casei LMG S-19264T (=DSM 44701T), isolated from a smear-ripened cheese.</title>
        <authorList>
            <consortium name="US DOE Joint Genome Institute (JGI-PGF)"/>
            <person name="Walter F."/>
            <person name="Albersmeier A."/>
            <person name="Kalinowski J."/>
            <person name="Ruckert C."/>
        </authorList>
    </citation>
    <scope>NUCLEOTIDE SEQUENCE [LARGE SCALE GENOMIC DNA]</scope>
    <source>
        <strain evidence="1 2">KCTC 19473</strain>
    </source>
</reference>
<proteinExistence type="predicted"/>
<protein>
    <submittedName>
        <fullName evidence="1">Uncharacterized protein</fullName>
    </submittedName>
</protein>
<dbReference type="EMBL" id="BMXL01000004">
    <property type="protein sequence ID" value="GHD20552.1"/>
    <property type="molecule type" value="Genomic_DNA"/>
</dbReference>